<gene>
    <name evidence="5" type="ORF">JY572_16490</name>
</gene>
<name>A0ABX7NFB7_9BACT</name>
<evidence type="ECO:0000259" key="4">
    <source>
        <dbReference type="PROSITE" id="PS01124"/>
    </source>
</evidence>
<dbReference type="Proteomes" id="UP000663090">
    <property type="component" value="Chromosome"/>
</dbReference>
<protein>
    <submittedName>
        <fullName evidence="5">AraC family transcriptional regulator</fullName>
    </submittedName>
</protein>
<keyword evidence="2" id="KW-0238">DNA-binding</keyword>
<accession>A0ABX7NFB7</accession>
<evidence type="ECO:0000313" key="6">
    <source>
        <dbReference type="Proteomes" id="UP000663090"/>
    </source>
</evidence>
<evidence type="ECO:0000313" key="5">
    <source>
        <dbReference type="EMBL" id="QSQ17537.1"/>
    </source>
</evidence>
<dbReference type="SMART" id="SM00342">
    <property type="entry name" value="HTH_ARAC"/>
    <property type="match status" value="1"/>
</dbReference>
<keyword evidence="6" id="KW-1185">Reference proteome</keyword>
<evidence type="ECO:0000256" key="2">
    <source>
        <dbReference type="ARBA" id="ARBA00023125"/>
    </source>
</evidence>
<dbReference type="Pfam" id="PF12625">
    <property type="entry name" value="Arabinose_bd"/>
    <property type="match status" value="1"/>
</dbReference>
<feature type="domain" description="HTH araC/xylS-type" evidence="4">
    <location>
        <begin position="230"/>
        <end position="328"/>
    </location>
</feature>
<proteinExistence type="predicted"/>
<dbReference type="SUPFAM" id="SSF46689">
    <property type="entry name" value="Homeodomain-like"/>
    <property type="match status" value="1"/>
</dbReference>
<evidence type="ECO:0000256" key="1">
    <source>
        <dbReference type="ARBA" id="ARBA00023015"/>
    </source>
</evidence>
<dbReference type="PANTHER" id="PTHR47894:SF1">
    <property type="entry name" value="HTH-TYPE TRANSCRIPTIONAL REGULATOR VQSM"/>
    <property type="match status" value="1"/>
</dbReference>
<dbReference type="InterPro" id="IPR009057">
    <property type="entry name" value="Homeodomain-like_sf"/>
</dbReference>
<dbReference type="InterPro" id="IPR032687">
    <property type="entry name" value="AraC-type_N"/>
</dbReference>
<dbReference type="Gene3D" id="1.10.10.60">
    <property type="entry name" value="Homeodomain-like"/>
    <property type="match status" value="1"/>
</dbReference>
<dbReference type="RefSeq" id="WP_206719156.1">
    <property type="nucleotide sequence ID" value="NZ_CP071091.1"/>
</dbReference>
<organism evidence="5 6">
    <name type="scientific">Myxococcus landrumensis</name>
    <dbReference type="NCBI Taxonomy" id="2813577"/>
    <lineage>
        <taxon>Bacteria</taxon>
        <taxon>Pseudomonadati</taxon>
        <taxon>Myxococcota</taxon>
        <taxon>Myxococcia</taxon>
        <taxon>Myxococcales</taxon>
        <taxon>Cystobacterineae</taxon>
        <taxon>Myxococcaceae</taxon>
        <taxon>Myxococcus</taxon>
    </lineage>
</organism>
<keyword evidence="1" id="KW-0805">Transcription regulation</keyword>
<reference evidence="5 6" key="1">
    <citation type="submission" date="2021-02" db="EMBL/GenBank/DDBJ databases">
        <title>De Novo genome assembly of isolated myxobacteria.</title>
        <authorList>
            <person name="Stevens D.C."/>
        </authorList>
    </citation>
    <scope>NUCLEOTIDE SEQUENCE [LARGE SCALE GENOMIC DNA]</scope>
    <source>
        <strain evidence="5 6">SCHIC003</strain>
    </source>
</reference>
<dbReference type="Pfam" id="PF12833">
    <property type="entry name" value="HTH_18"/>
    <property type="match status" value="1"/>
</dbReference>
<evidence type="ECO:0000256" key="3">
    <source>
        <dbReference type="ARBA" id="ARBA00023163"/>
    </source>
</evidence>
<dbReference type="InterPro" id="IPR018060">
    <property type="entry name" value="HTH_AraC"/>
</dbReference>
<keyword evidence="3" id="KW-0804">Transcription</keyword>
<sequence length="332" mass="38091">MTQRFRVAYTLPRRLAEMGISPEAVLQRAGLPLGLFDLEKILVTTDELFALYRGMTESSEDPAIGLKLGTENRVEQYDPVAIAGLYARSFRDAIERIARYKQLICPEELRLHERGDESEVRFVWTFSDEREPPLLVDHCFSWLVGIGRKGTERPLNPRRVEFQRATEHKPMYEAHFGCPVKFKASHDSLVFHRADLDLPFVSHNPDMLGVIAPQLELELGKRLAQSSLSERARSVLKRQLAGQRPAIQQVASELCVSTRTLQRRLNEEGFSFQSLLEEARRELARHYLAHSPLELSEIAYLLGYEDANSFFRAFHHWEGVPPGQWRVVQARA</sequence>
<dbReference type="PROSITE" id="PS01124">
    <property type="entry name" value="HTH_ARAC_FAMILY_2"/>
    <property type="match status" value="1"/>
</dbReference>
<dbReference type="EMBL" id="CP071091">
    <property type="protein sequence ID" value="QSQ17537.1"/>
    <property type="molecule type" value="Genomic_DNA"/>
</dbReference>
<dbReference type="PANTHER" id="PTHR47894">
    <property type="entry name" value="HTH-TYPE TRANSCRIPTIONAL REGULATOR GADX"/>
    <property type="match status" value="1"/>
</dbReference>